<dbReference type="Gene3D" id="1.20.1250.20">
    <property type="entry name" value="MFS general substrate transporter like domains"/>
    <property type="match status" value="1"/>
</dbReference>
<feature type="transmembrane region" description="Helical" evidence="6">
    <location>
        <begin position="160"/>
        <end position="182"/>
    </location>
</feature>
<evidence type="ECO:0000313" key="8">
    <source>
        <dbReference type="EMBL" id="MEI6001991.1"/>
    </source>
</evidence>
<dbReference type="EMBL" id="JACFYJ010000092">
    <property type="protein sequence ID" value="MEI6001991.1"/>
    <property type="molecule type" value="Genomic_DNA"/>
</dbReference>
<feature type="transmembrane region" description="Helical" evidence="6">
    <location>
        <begin position="287"/>
        <end position="304"/>
    </location>
</feature>
<keyword evidence="5 6" id="KW-0472">Membrane</keyword>
<sequence>MNTLRLRILAVFSYSYFISYVFRGVNLGFAPFLARELGLTASDLGALTSAYFLGFAIAQIPAGVLLDRYGPRRVTASVISFAVVGALIFASSHNVLGMMLGRLMIGAGVSVCLVGAFKATAQHFEIAQLPLVNGIVTSTGGIGGVVVGAPLSLLMTLTDWRTICFSLAGLTALAAAMVLIGAPSDNTGGTRASVAEQFLGSLNVLRSKTFWKLTSFPGLAQAAFYAMQSLWVGAFLRDVVPAGAGSATRVGTLVSVLGTSFIVGNIGFGIIARLLNRHGIRTQHFAGSLLLLFIAVQAVIAARVEVPETLLWAMYGALGSTGFITYAVLPEYYPVNLIGRVNTAYTLVIFIGVFVVQVAVGNVLGYWPEMQGHHPAVAHQIVWASLTILQIFAALWYFAPAGSSVKRSASSRFLQ</sequence>
<feature type="transmembrane region" description="Helical" evidence="6">
    <location>
        <begin position="216"/>
        <end position="236"/>
    </location>
</feature>
<dbReference type="InterPro" id="IPR036259">
    <property type="entry name" value="MFS_trans_sf"/>
</dbReference>
<feature type="transmembrane region" description="Helical" evidence="6">
    <location>
        <begin position="341"/>
        <end position="360"/>
    </location>
</feature>
<dbReference type="InterPro" id="IPR020846">
    <property type="entry name" value="MFS_dom"/>
</dbReference>
<evidence type="ECO:0000259" key="7">
    <source>
        <dbReference type="PROSITE" id="PS50850"/>
    </source>
</evidence>
<keyword evidence="2" id="KW-1003">Cell membrane</keyword>
<proteinExistence type="predicted"/>
<feature type="transmembrane region" description="Helical" evidence="6">
    <location>
        <begin position="380"/>
        <end position="399"/>
    </location>
</feature>
<feature type="transmembrane region" description="Helical" evidence="6">
    <location>
        <begin position="73"/>
        <end position="90"/>
    </location>
</feature>
<evidence type="ECO:0000256" key="3">
    <source>
        <dbReference type="ARBA" id="ARBA00022692"/>
    </source>
</evidence>
<keyword evidence="4 6" id="KW-1133">Transmembrane helix</keyword>
<name>A0ABU8J2F2_9BURK</name>
<protein>
    <submittedName>
        <fullName evidence="8">MFS transporter</fullName>
    </submittedName>
</protein>
<dbReference type="InterPro" id="IPR011701">
    <property type="entry name" value="MFS"/>
</dbReference>
<dbReference type="Proteomes" id="UP001386437">
    <property type="component" value="Unassembled WGS sequence"/>
</dbReference>
<evidence type="ECO:0000256" key="5">
    <source>
        <dbReference type="ARBA" id="ARBA00023136"/>
    </source>
</evidence>
<feature type="domain" description="Major facilitator superfamily (MFS) profile" evidence="7">
    <location>
        <begin position="8"/>
        <end position="402"/>
    </location>
</feature>
<dbReference type="SUPFAM" id="SSF103473">
    <property type="entry name" value="MFS general substrate transporter"/>
    <property type="match status" value="1"/>
</dbReference>
<feature type="transmembrane region" description="Helical" evidence="6">
    <location>
        <begin position="129"/>
        <end position="154"/>
    </location>
</feature>
<feature type="transmembrane region" description="Helical" evidence="6">
    <location>
        <begin position="46"/>
        <end position="66"/>
    </location>
</feature>
<reference evidence="8 9" key="1">
    <citation type="journal article" date="2022" name="Arch. Microbiol.">
        <title>Paraburkholderia bengalensis sp. nov. isolated from roots of Oryza sativa, IR64.</title>
        <authorList>
            <person name="Nag P."/>
            <person name="Mondal N."/>
            <person name="Sarkar J."/>
            <person name="Das S."/>
        </authorList>
    </citation>
    <scope>NUCLEOTIDE SEQUENCE [LARGE SCALE GENOMIC DNA]</scope>
    <source>
        <strain evidence="8 9">IR64_4_BI</strain>
    </source>
</reference>
<dbReference type="PROSITE" id="PS50850">
    <property type="entry name" value="MFS"/>
    <property type="match status" value="1"/>
</dbReference>
<evidence type="ECO:0000256" key="1">
    <source>
        <dbReference type="ARBA" id="ARBA00004651"/>
    </source>
</evidence>
<dbReference type="PANTHER" id="PTHR43124">
    <property type="entry name" value="PURINE EFFLUX PUMP PBUE"/>
    <property type="match status" value="1"/>
</dbReference>
<organism evidence="8 9">
    <name type="scientific">Paraburkholderia bengalensis</name>
    <dbReference type="NCBI Taxonomy" id="2747562"/>
    <lineage>
        <taxon>Bacteria</taxon>
        <taxon>Pseudomonadati</taxon>
        <taxon>Pseudomonadota</taxon>
        <taxon>Betaproteobacteria</taxon>
        <taxon>Burkholderiales</taxon>
        <taxon>Burkholderiaceae</taxon>
        <taxon>Paraburkholderia</taxon>
    </lineage>
</organism>
<keyword evidence="3 6" id="KW-0812">Transmembrane</keyword>
<comment type="subcellular location">
    <subcellularLocation>
        <location evidence="1">Cell membrane</location>
        <topology evidence="1">Multi-pass membrane protein</topology>
    </subcellularLocation>
</comment>
<feature type="transmembrane region" description="Helical" evidence="6">
    <location>
        <begin position="256"/>
        <end position="275"/>
    </location>
</feature>
<evidence type="ECO:0000256" key="6">
    <source>
        <dbReference type="SAM" id="Phobius"/>
    </source>
</evidence>
<accession>A0ABU8J2F2</accession>
<dbReference type="PANTHER" id="PTHR43124:SF3">
    <property type="entry name" value="CHLORAMPHENICOL EFFLUX PUMP RV0191"/>
    <property type="match status" value="1"/>
</dbReference>
<evidence type="ECO:0000256" key="4">
    <source>
        <dbReference type="ARBA" id="ARBA00022989"/>
    </source>
</evidence>
<dbReference type="InterPro" id="IPR050189">
    <property type="entry name" value="MFS_Efflux_Transporters"/>
</dbReference>
<feature type="transmembrane region" description="Helical" evidence="6">
    <location>
        <begin position="310"/>
        <end position="329"/>
    </location>
</feature>
<keyword evidence="9" id="KW-1185">Reference proteome</keyword>
<gene>
    <name evidence="8" type="ORF">H3V53_34140</name>
</gene>
<evidence type="ECO:0000313" key="9">
    <source>
        <dbReference type="Proteomes" id="UP001386437"/>
    </source>
</evidence>
<dbReference type="RefSeq" id="WP_336601650.1">
    <property type="nucleotide sequence ID" value="NZ_JACFYJ010000092.1"/>
</dbReference>
<comment type="caution">
    <text evidence="8">The sequence shown here is derived from an EMBL/GenBank/DDBJ whole genome shotgun (WGS) entry which is preliminary data.</text>
</comment>
<dbReference type="Pfam" id="PF07690">
    <property type="entry name" value="MFS_1"/>
    <property type="match status" value="1"/>
</dbReference>
<evidence type="ECO:0000256" key="2">
    <source>
        <dbReference type="ARBA" id="ARBA00022475"/>
    </source>
</evidence>
<feature type="transmembrane region" description="Helical" evidence="6">
    <location>
        <begin position="96"/>
        <end position="117"/>
    </location>
</feature>
<feature type="transmembrane region" description="Helical" evidence="6">
    <location>
        <begin position="12"/>
        <end position="34"/>
    </location>
</feature>